<protein>
    <recommendedName>
        <fullName evidence="1">DUF4440 domain-containing protein</fullName>
    </recommendedName>
</protein>
<dbReference type="Gene3D" id="3.10.450.50">
    <property type="match status" value="1"/>
</dbReference>
<dbReference type="Pfam" id="PF14534">
    <property type="entry name" value="DUF4440"/>
    <property type="match status" value="1"/>
</dbReference>
<evidence type="ECO:0000313" key="3">
    <source>
        <dbReference type="Proteomes" id="UP000021369"/>
    </source>
</evidence>
<dbReference type="SUPFAM" id="SSF54427">
    <property type="entry name" value="NTF2-like"/>
    <property type="match status" value="1"/>
</dbReference>
<accession>A0A011V3W7</accession>
<comment type="caution">
    <text evidence="2">The sequence shown here is derived from an EMBL/GenBank/DDBJ whole genome shotgun (WGS) entry which is preliminary data.</text>
</comment>
<dbReference type="InterPro" id="IPR032710">
    <property type="entry name" value="NTF2-like_dom_sf"/>
</dbReference>
<dbReference type="InterPro" id="IPR027843">
    <property type="entry name" value="DUF4440"/>
</dbReference>
<dbReference type="AlphaFoldDB" id="A0A011V3W7"/>
<sequence length="134" mass="15405">MLWREQKTNGMIYPESSEESAVLKAFETMQQAMIDKDMDTLDKVIKAGTIFTHMSGKQQTKAEYFAEIKNGTLNYYGYHIADLFISVDEDHAVLTCTTTLDANVYGFSGSWDLHTNAYFEKTNGEWIYCNNQER</sequence>
<dbReference type="EMBL" id="JEOB01000002">
    <property type="protein sequence ID" value="EXM40157.1"/>
    <property type="molecule type" value="Genomic_DNA"/>
</dbReference>
<gene>
    <name evidence="2" type="ORF">RASY3_06870</name>
</gene>
<proteinExistence type="predicted"/>
<feature type="domain" description="DUF4440" evidence="1">
    <location>
        <begin position="22"/>
        <end position="126"/>
    </location>
</feature>
<keyword evidence="3" id="KW-1185">Reference proteome</keyword>
<dbReference type="Proteomes" id="UP000021369">
    <property type="component" value="Unassembled WGS sequence"/>
</dbReference>
<dbReference type="RefSeq" id="WP_037286340.1">
    <property type="nucleotide sequence ID" value="NZ_JEOB01000002.1"/>
</dbReference>
<organism evidence="2 3">
    <name type="scientific">Ruminococcus albus SY3</name>
    <dbReference type="NCBI Taxonomy" id="1341156"/>
    <lineage>
        <taxon>Bacteria</taxon>
        <taxon>Bacillati</taxon>
        <taxon>Bacillota</taxon>
        <taxon>Clostridia</taxon>
        <taxon>Eubacteriales</taxon>
        <taxon>Oscillospiraceae</taxon>
        <taxon>Ruminococcus</taxon>
    </lineage>
</organism>
<evidence type="ECO:0000259" key="1">
    <source>
        <dbReference type="Pfam" id="PF14534"/>
    </source>
</evidence>
<dbReference type="PATRIC" id="fig|1341156.4.peg.1791"/>
<name>A0A011V3W7_RUMAL</name>
<reference evidence="2 3" key="1">
    <citation type="submission" date="2013-06" db="EMBL/GenBank/DDBJ databases">
        <title>Rumen cellulosomics: divergent fiber-degrading strategies revealed by comparative genome-wide analysis of six Ruminococcal strains.</title>
        <authorList>
            <person name="Dassa B."/>
            <person name="Borovok I."/>
            <person name="Lamed R."/>
            <person name="Flint H."/>
            <person name="Yeoman C.J."/>
            <person name="White B."/>
            <person name="Bayer E.A."/>
        </authorList>
    </citation>
    <scope>NUCLEOTIDE SEQUENCE [LARGE SCALE GENOMIC DNA]</scope>
    <source>
        <strain evidence="2 3">SY3</strain>
    </source>
</reference>
<evidence type="ECO:0000313" key="2">
    <source>
        <dbReference type="EMBL" id="EXM40157.1"/>
    </source>
</evidence>